<dbReference type="AlphaFoldDB" id="A0A498NZP8"/>
<accession>A0A498NZP8</accession>
<name>A0A498NZP8_LABRO</name>
<comment type="caution">
    <text evidence="2">The sequence shown here is derived from an EMBL/GenBank/DDBJ whole genome shotgun (WGS) entry which is preliminary data.</text>
</comment>
<dbReference type="EMBL" id="QBIY01005871">
    <property type="protein sequence ID" value="RXN37425.1"/>
    <property type="molecule type" value="Genomic_DNA"/>
</dbReference>
<proteinExistence type="predicted"/>
<protein>
    <submittedName>
        <fullName evidence="2">POU domain class 2-associating factor 1-like isoform X1</fullName>
    </submittedName>
</protein>
<evidence type="ECO:0000313" key="3">
    <source>
        <dbReference type="Proteomes" id="UP000290572"/>
    </source>
</evidence>
<dbReference type="STRING" id="84645.A0A498NZP8"/>
<dbReference type="EMBL" id="QBIY01012979">
    <property type="protein sequence ID" value="RXN13462.1"/>
    <property type="molecule type" value="Genomic_DNA"/>
</dbReference>
<sequence length="137" mass="14761">MYVQPICPSYTVVGPSPMLMFTHTPLFTNLATMSTSSSALPQVEVPDSSFTCIPWAQPLSTISGSVVQAPSMPAALSAPQLFPVPLTLPLVSQEPEPQQVETPQPPEGTLALEKLLEEDEAQKEPYICNSSLFSEDI</sequence>
<evidence type="ECO:0000313" key="2">
    <source>
        <dbReference type="EMBL" id="RXN37425.1"/>
    </source>
</evidence>
<keyword evidence="3" id="KW-1185">Reference proteome</keyword>
<organism evidence="2 3">
    <name type="scientific">Labeo rohita</name>
    <name type="common">Indian major carp</name>
    <name type="synonym">Cyprinus rohita</name>
    <dbReference type="NCBI Taxonomy" id="84645"/>
    <lineage>
        <taxon>Eukaryota</taxon>
        <taxon>Metazoa</taxon>
        <taxon>Chordata</taxon>
        <taxon>Craniata</taxon>
        <taxon>Vertebrata</taxon>
        <taxon>Euteleostomi</taxon>
        <taxon>Actinopterygii</taxon>
        <taxon>Neopterygii</taxon>
        <taxon>Teleostei</taxon>
        <taxon>Ostariophysi</taxon>
        <taxon>Cypriniformes</taxon>
        <taxon>Cyprinidae</taxon>
        <taxon>Labeoninae</taxon>
        <taxon>Labeonini</taxon>
        <taxon>Labeo</taxon>
    </lineage>
</organism>
<evidence type="ECO:0000313" key="1">
    <source>
        <dbReference type="EMBL" id="RXN13462.1"/>
    </source>
</evidence>
<reference evidence="2 3" key="1">
    <citation type="submission" date="2018-03" db="EMBL/GenBank/DDBJ databases">
        <title>Draft genome sequence of Rohu Carp (Labeo rohita).</title>
        <authorList>
            <person name="Das P."/>
            <person name="Kushwaha B."/>
            <person name="Joshi C.G."/>
            <person name="Kumar D."/>
            <person name="Nagpure N.S."/>
            <person name="Sahoo L."/>
            <person name="Das S.P."/>
            <person name="Bit A."/>
            <person name="Patnaik S."/>
            <person name="Meher P.K."/>
            <person name="Jayasankar P."/>
            <person name="Koringa P.G."/>
            <person name="Patel N.V."/>
            <person name="Hinsu A.T."/>
            <person name="Kumar R."/>
            <person name="Pandey M."/>
            <person name="Agarwal S."/>
            <person name="Srivastava S."/>
            <person name="Singh M."/>
            <person name="Iquebal M.A."/>
            <person name="Jaiswal S."/>
            <person name="Angadi U.B."/>
            <person name="Kumar N."/>
            <person name="Raza M."/>
            <person name="Shah T.M."/>
            <person name="Rai A."/>
            <person name="Jena J.K."/>
        </authorList>
    </citation>
    <scope>NUCLEOTIDE SEQUENCE [LARGE SCALE GENOMIC DNA]</scope>
    <source>
        <strain evidence="2">DASCIFA01</strain>
        <tissue evidence="2">Testis</tissue>
    </source>
</reference>
<dbReference type="Proteomes" id="UP000290572">
    <property type="component" value="Unassembled WGS sequence"/>
</dbReference>
<dbReference type="InterPro" id="IPR015389">
    <property type="entry name" value="PD-C2-AF1"/>
</dbReference>
<dbReference type="Pfam" id="PF09310">
    <property type="entry name" value="PD-C2-AF1"/>
    <property type="match status" value="1"/>
</dbReference>
<gene>
    <name evidence="2" type="ORF">ROHU_002075</name>
    <name evidence="1" type="ORF">ROHU_009687</name>
</gene>